<dbReference type="Gene3D" id="3.30.70.1430">
    <property type="entry name" value="Multidrug efflux transporter AcrB pore domain"/>
    <property type="match status" value="2"/>
</dbReference>
<feature type="transmembrane region" description="Helical" evidence="1">
    <location>
        <begin position="866"/>
        <end position="882"/>
    </location>
</feature>
<dbReference type="InterPro" id="IPR001036">
    <property type="entry name" value="Acrflvin-R"/>
</dbReference>
<evidence type="ECO:0000256" key="1">
    <source>
        <dbReference type="SAM" id="Phobius"/>
    </source>
</evidence>
<feature type="transmembrane region" description="Helical" evidence="1">
    <location>
        <begin position="530"/>
        <end position="552"/>
    </location>
</feature>
<feature type="transmembrane region" description="Helical" evidence="1">
    <location>
        <begin position="894"/>
        <end position="913"/>
    </location>
</feature>
<evidence type="ECO:0000313" key="3">
    <source>
        <dbReference type="Proteomes" id="UP000092695"/>
    </source>
</evidence>
<dbReference type="Pfam" id="PF00873">
    <property type="entry name" value="ACR_tran"/>
    <property type="match status" value="1"/>
</dbReference>
<dbReference type="Gene3D" id="3.30.70.1320">
    <property type="entry name" value="Multidrug efflux transporter AcrB pore domain like"/>
    <property type="match status" value="1"/>
</dbReference>
<reference evidence="2 3" key="1">
    <citation type="submission" date="2016-06" db="EMBL/GenBank/DDBJ databases">
        <title>Complete genome sequence of a deep-branching marine Gamma Proteobacterium Woeseia oceani type strain XK5.</title>
        <authorList>
            <person name="Mu D."/>
            <person name="Du Z."/>
        </authorList>
    </citation>
    <scope>NUCLEOTIDE SEQUENCE [LARGE SCALE GENOMIC DNA]</scope>
    <source>
        <strain evidence="2 3">XK5</strain>
    </source>
</reference>
<keyword evidence="3" id="KW-1185">Reference proteome</keyword>
<organism evidence="2 3">
    <name type="scientific">Woeseia oceani</name>
    <dbReference type="NCBI Taxonomy" id="1548547"/>
    <lineage>
        <taxon>Bacteria</taxon>
        <taxon>Pseudomonadati</taxon>
        <taxon>Pseudomonadota</taxon>
        <taxon>Gammaproteobacteria</taxon>
        <taxon>Woeseiales</taxon>
        <taxon>Woeseiaceae</taxon>
        <taxon>Woeseia</taxon>
    </lineage>
</organism>
<keyword evidence="1" id="KW-0472">Membrane</keyword>
<dbReference type="SUPFAM" id="SSF82866">
    <property type="entry name" value="Multidrug efflux transporter AcrB transmembrane domain"/>
    <property type="match status" value="2"/>
</dbReference>
<dbReference type="Gene3D" id="3.30.2090.10">
    <property type="entry name" value="Multidrug efflux transporter AcrB TolC docking domain, DN and DC subdomains"/>
    <property type="match status" value="2"/>
</dbReference>
<dbReference type="SUPFAM" id="SSF82693">
    <property type="entry name" value="Multidrug efflux transporter AcrB pore domain, PN1, PN2, PC1 and PC2 subdomains"/>
    <property type="match status" value="3"/>
</dbReference>
<dbReference type="Proteomes" id="UP000092695">
    <property type="component" value="Chromosome"/>
</dbReference>
<dbReference type="Gene3D" id="1.20.1640.10">
    <property type="entry name" value="Multidrug efflux transporter AcrB transmembrane domain"/>
    <property type="match status" value="2"/>
</dbReference>
<feature type="transmembrane region" description="Helical" evidence="1">
    <location>
        <begin position="992"/>
        <end position="1019"/>
    </location>
</feature>
<dbReference type="STRING" id="1548547.BA177_09130"/>
<accession>A0A193LFN0</accession>
<dbReference type="GO" id="GO:0005886">
    <property type="term" value="C:plasma membrane"/>
    <property type="evidence" value="ECO:0007669"/>
    <property type="project" value="TreeGrafter"/>
</dbReference>
<proteinExistence type="predicted"/>
<dbReference type="InterPro" id="IPR027463">
    <property type="entry name" value="AcrB_DN_DC_subdom"/>
</dbReference>
<dbReference type="PRINTS" id="PR00702">
    <property type="entry name" value="ACRIFLAVINRP"/>
</dbReference>
<keyword evidence="1" id="KW-1133">Transmembrane helix</keyword>
<sequence>MKFMRTLLTNHPLVNILFGVVLVLGALSYSQMPREQDPEINFNFVSINTVLPGATAADVEQLVTSPLEDALRNVQDIRFVSSSSRDNVSNILVRFRELSEREFDKRVTDLRREIQSKTNDELPGDVEDPYVMEITTSNGFPTASVVLLGQADDERLRQQAKLVKEEIERLKGVDRVSAFGFNEPELQIEVDPVKLAANGITAADLADQVRASFQDVSAGKIDVDSEAWLVRVEGKTTDPEELANFLIAPLSEPQSKIPLDRVATVRRGRQEAQQAVSFNNRPAIFMSVTKVGFTNTLELVDRINAYVNDKNEVLAANGMELILSDDQTVQTRSALDVMQRNAGLGLFLVLGVCWLFLGMRIALFVTMGIGFSIAGTFWLLNVMGSTLNVSVLLGIVIVLGMLVDDAVVVVEALYYRLQRGQEAVSAALDSLAEVGKPVTSAVLTSISAFAPLMLLPGILGDFMQVIPLVVTVGLLVSLIEAFWILPSHVIATAPKKVTYKETLTHWRGRWTHLIRTRYTRALAYVFRRPVRFFVGSAAAFFLSIAAVGTGMVKVEFFTFDPIRMFYINVDMPPDAPLEKTLEQTVRVETRVRTLLRDEEIRAVTSMAGIKFTDSEALFGDQYGQIQVSLQPRANGGRSVREVVDSVRDIAINTPGDSEITFFELTGGPPAAKDVSVKVRSDDFDELRAATEAVKAIVEAIPGASNVADNDVPGRYELTLDLDEPAIREAGLTPGTVARLVRLHLDGEIVSFTRGAGEKIELRVRGPRRTVSDVRAILDDPIALPAGGNTTLGALTHTRTARSSGTVRHYQYRRSITVEADLAPGTTNTVDATNFIRDEWARIRLGFPTSDLEFGGAFDDIQESLDAMLFLLLFGLGLIYLILATQFRSYFQPMLILVTVPMAFIGVVFGLFVTNNPLSLYTLYGVVALTGIAVNAAIVLIDAANTRINDGMRPLHAIIYASRRRIVPILMTTLTTIAGLFSLATGLGGKSLLWGPVATSMVFGLAVATVMTLFLMPILFRAFMRLRGHRIRAGLQHALKQLRGKVVSG</sequence>
<protein>
    <submittedName>
        <fullName evidence="2">Cation transporter</fullName>
    </submittedName>
</protein>
<dbReference type="AlphaFoldDB" id="A0A193LFN0"/>
<dbReference type="EMBL" id="CP016268">
    <property type="protein sequence ID" value="ANO51340.1"/>
    <property type="molecule type" value="Genomic_DNA"/>
</dbReference>
<dbReference type="KEGG" id="woc:BA177_09130"/>
<feature type="transmembrane region" description="Helical" evidence="1">
    <location>
        <begin position="965"/>
        <end position="986"/>
    </location>
</feature>
<dbReference type="SUPFAM" id="SSF82714">
    <property type="entry name" value="Multidrug efflux transporter AcrB TolC docking domain, DN and DC subdomains"/>
    <property type="match status" value="1"/>
</dbReference>
<dbReference type="PANTHER" id="PTHR32063">
    <property type="match status" value="1"/>
</dbReference>
<dbReference type="RefSeq" id="WP_068615598.1">
    <property type="nucleotide sequence ID" value="NZ_CP016268.1"/>
</dbReference>
<dbReference type="PANTHER" id="PTHR32063:SF33">
    <property type="entry name" value="RND SUPERFAMILY EFFLUX PUMP PERMEASE COMPONENT"/>
    <property type="match status" value="1"/>
</dbReference>
<dbReference type="Gene3D" id="3.30.70.1440">
    <property type="entry name" value="Multidrug efflux transporter AcrB pore domain"/>
    <property type="match status" value="1"/>
</dbReference>
<name>A0A193LFN0_9GAMM</name>
<gene>
    <name evidence="2" type="ORF">BA177_09130</name>
</gene>
<dbReference type="GO" id="GO:0042910">
    <property type="term" value="F:xenobiotic transmembrane transporter activity"/>
    <property type="evidence" value="ECO:0007669"/>
    <property type="project" value="TreeGrafter"/>
</dbReference>
<feature type="transmembrane region" description="Helical" evidence="1">
    <location>
        <begin position="337"/>
        <end position="357"/>
    </location>
</feature>
<evidence type="ECO:0000313" key="2">
    <source>
        <dbReference type="EMBL" id="ANO51340.1"/>
    </source>
</evidence>
<feature type="transmembrane region" description="Helical" evidence="1">
    <location>
        <begin position="465"/>
        <end position="485"/>
    </location>
</feature>
<feature type="transmembrane region" description="Helical" evidence="1">
    <location>
        <begin position="919"/>
        <end position="944"/>
    </location>
</feature>
<dbReference type="OrthoDB" id="5287122at2"/>
<keyword evidence="1" id="KW-0812">Transmembrane</keyword>